<organism evidence="1 2">
    <name type="scientific">Candidatus Fonsibacter lacus</name>
    <dbReference type="NCBI Taxonomy" id="2576439"/>
    <lineage>
        <taxon>Bacteria</taxon>
        <taxon>Pseudomonadati</taxon>
        <taxon>Pseudomonadota</taxon>
        <taxon>Alphaproteobacteria</taxon>
        <taxon>Candidatus Pelagibacterales</taxon>
        <taxon>Candidatus Pelagibacterales incertae sedis</taxon>
        <taxon>Candidatus Fonsibacter</taxon>
    </lineage>
</organism>
<dbReference type="AlphaFoldDB" id="A0A964UXH7"/>
<dbReference type="Proteomes" id="UP000713222">
    <property type="component" value="Unassembled WGS sequence"/>
</dbReference>
<dbReference type="EMBL" id="RGET01000004">
    <property type="protein sequence ID" value="NBN87598.1"/>
    <property type="molecule type" value="Genomic_DNA"/>
</dbReference>
<gene>
    <name evidence="1" type="ORF">EBV32_00670</name>
</gene>
<evidence type="ECO:0000313" key="2">
    <source>
        <dbReference type="Proteomes" id="UP000713222"/>
    </source>
</evidence>
<comment type="caution">
    <text evidence="1">The sequence shown here is derived from an EMBL/GenBank/DDBJ whole genome shotgun (WGS) entry which is preliminary data.</text>
</comment>
<protein>
    <submittedName>
        <fullName evidence="1">Uncharacterized protein</fullName>
    </submittedName>
</protein>
<evidence type="ECO:0000313" key="1">
    <source>
        <dbReference type="EMBL" id="NBN87598.1"/>
    </source>
</evidence>
<sequence length="109" mass="11512">MTGEHPILATRDQAAAIGELIRSTGDASLGAVQPGIIRSGDALVVQLETAIAAGSVAQVWARIYTLDGSTWTDTRQRVQVRSATGTAVSTTGRRIARRVSTFGWCVVET</sequence>
<accession>A0A964UXH7</accession>
<reference evidence="1" key="1">
    <citation type="submission" date="2018-10" db="EMBL/GenBank/DDBJ databases">
        <title>Iterative Subtractive Binning of Freshwater Chronoseries Metagenomes Recovers Nearly Complete Genomes from over Four Hundred Novel Species.</title>
        <authorList>
            <person name="Rodriguez-R L.M."/>
            <person name="Tsementzi D."/>
            <person name="Luo C."/>
            <person name="Konstantinidis K.T."/>
        </authorList>
    </citation>
    <scope>NUCLEOTIDE SEQUENCE</scope>
    <source>
        <strain evidence="1">WB7_6_001</strain>
    </source>
</reference>
<proteinExistence type="predicted"/>
<name>A0A964UXH7_9PROT</name>